<dbReference type="EMBL" id="JOJR01000010">
    <property type="protein sequence ID" value="RCN51888.1"/>
    <property type="molecule type" value="Genomic_DNA"/>
</dbReference>
<feature type="compositionally biased region" description="Basic residues" evidence="1">
    <location>
        <begin position="67"/>
        <end position="85"/>
    </location>
</feature>
<evidence type="ECO:0000313" key="3">
    <source>
        <dbReference type="Proteomes" id="UP000252519"/>
    </source>
</evidence>
<proteinExistence type="predicted"/>
<accession>A0A368H847</accession>
<sequence>MQKSVGSKEKGAQSKSKGSKILSKQDDKGLVKEQGNAAHKDEKGKEKRSPAEGKDHKKEQKQDKQKKTSLQRKGKPKETKHKSHEQKKGSGSVEKLKQKRSTVKSKVLAPKGKQGRIGRNLTENGREERETKKELSSFFSRSNGVREVQGRVSSQTAKACHSKGETQETKKNACITCEQDIGKERVDSLVTKPTTSGKASKPVQEQIDGQLKKTQPEELDKVIGGGAYYHDEGQDDTIEDAPSLKRIFMPPSE</sequence>
<reference evidence="2 3" key="1">
    <citation type="submission" date="2014-10" db="EMBL/GenBank/DDBJ databases">
        <title>Draft genome of the hookworm Ancylostoma caninum.</title>
        <authorList>
            <person name="Mitreva M."/>
        </authorList>
    </citation>
    <scope>NUCLEOTIDE SEQUENCE [LARGE SCALE GENOMIC DNA]</scope>
    <source>
        <strain evidence="2 3">Baltimore</strain>
    </source>
</reference>
<dbReference type="AlphaFoldDB" id="A0A368H847"/>
<feature type="region of interest" description="Disordered" evidence="1">
    <location>
        <begin position="1"/>
        <end position="170"/>
    </location>
</feature>
<protein>
    <submittedName>
        <fullName evidence="2">Uncharacterized protein</fullName>
    </submittedName>
</protein>
<dbReference type="Proteomes" id="UP000252519">
    <property type="component" value="Unassembled WGS sequence"/>
</dbReference>
<evidence type="ECO:0000313" key="2">
    <source>
        <dbReference type="EMBL" id="RCN51888.1"/>
    </source>
</evidence>
<comment type="caution">
    <text evidence="2">The sequence shown here is derived from an EMBL/GenBank/DDBJ whole genome shotgun (WGS) entry which is preliminary data.</text>
</comment>
<dbReference type="OrthoDB" id="5876935at2759"/>
<feature type="compositionally biased region" description="Basic and acidic residues" evidence="1">
    <location>
        <begin position="124"/>
        <end position="135"/>
    </location>
</feature>
<keyword evidence="3" id="KW-1185">Reference proteome</keyword>
<organism evidence="2 3">
    <name type="scientific">Ancylostoma caninum</name>
    <name type="common">Dog hookworm</name>
    <dbReference type="NCBI Taxonomy" id="29170"/>
    <lineage>
        <taxon>Eukaryota</taxon>
        <taxon>Metazoa</taxon>
        <taxon>Ecdysozoa</taxon>
        <taxon>Nematoda</taxon>
        <taxon>Chromadorea</taxon>
        <taxon>Rhabditida</taxon>
        <taxon>Rhabditina</taxon>
        <taxon>Rhabditomorpha</taxon>
        <taxon>Strongyloidea</taxon>
        <taxon>Ancylostomatidae</taxon>
        <taxon>Ancylostomatinae</taxon>
        <taxon>Ancylostoma</taxon>
    </lineage>
</organism>
<feature type="compositionally biased region" description="Basic and acidic residues" evidence="1">
    <location>
        <begin position="1"/>
        <end position="12"/>
    </location>
</feature>
<feature type="compositionally biased region" description="Basic and acidic residues" evidence="1">
    <location>
        <begin position="38"/>
        <end position="66"/>
    </location>
</feature>
<evidence type="ECO:0000256" key="1">
    <source>
        <dbReference type="SAM" id="MobiDB-lite"/>
    </source>
</evidence>
<name>A0A368H847_ANCCA</name>
<gene>
    <name evidence="2" type="ORF">ANCCAN_01976</name>
</gene>